<dbReference type="GO" id="GO:0004803">
    <property type="term" value="F:transposase activity"/>
    <property type="evidence" value="ECO:0007669"/>
    <property type="project" value="InterPro"/>
</dbReference>
<sequence length="152" mass="16389">MFIVDGALVPTRDHTGAEQPKNYRYSANHQIVIDAGTRLVVVVGRPLPGDRGDGKAGEESRVKAAVGNTRTIADGDHPGTGPVMPHHRRNGEEPPAGSRHPTSPTKQVQARIEHAFTRMKTGKVLRDRRLKGDGVHHAMRGIAGLYNLTLAG</sequence>
<keyword evidence="4" id="KW-1185">Reference proteome</keyword>
<dbReference type="GO" id="GO:0003677">
    <property type="term" value="F:DNA binding"/>
    <property type="evidence" value="ECO:0007669"/>
    <property type="project" value="InterPro"/>
</dbReference>
<evidence type="ECO:0000313" key="4">
    <source>
        <dbReference type="Proteomes" id="UP000190637"/>
    </source>
</evidence>
<protein>
    <submittedName>
        <fullName evidence="3">Transposase DDE domain-containing protein</fullName>
    </submittedName>
</protein>
<accession>A0A1T4NJ46</accession>
<dbReference type="AlphaFoldDB" id="A0A1T4NJ46"/>
<dbReference type="GO" id="GO:0006313">
    <property type="term" value="P:DNA transposition"/>
    <property type="evidence" value="ECO:0007669"/>
    <property type="project" value="InterPro"/>
</dbReference>
<dbReference type="Pfam" id="PF01609">
    <property type="entry name" value="DDE_Tnp_1"/>
    <property type="match status" value="1"/>
</dbReference>
<dbReference type="InterPro" id="IPR002559">
    <property type="entry name" value="Transposase_11"/>
</dbReference>
<evidence type="ECO:0000313" key="3">
    <source>
        <dbReference type="EMBL" id="SJZ79067.1"/>
    </source>
</evidence>
<dbReference type="Proteomes" id="UP000190637">
    <property type="component" value="Unassembled WGS sequence"/>
</dbReference>
<gene>
    <name evidence="3" type="ORF">SAMN02745673_01465</name>
</gene>
<dbReference type="STRING" id="1122192.SAMN02745673_01465"/>
<feature type="domain" description="Transposase IS4-like" evidence="2">
    <location>
        <begin position="2"/>
        <end position="148"/>
    </location>
</feature>
<name>A0A1T4NJ46_9ACTN</name>
<organism evidence="3 4">
    <name type="scientific">Marinactinospora thermotolerans DSM 45154</name>
    <dbReference type="NCBI Taxonomy" id="1122192"/>
    <lineage>
        <taxon>Bacteria</taxon>
        <taxon>Bacillati</taxon>
        <taxon>Actinomycetota</taxon>
        <taxon>Actinomycetes</taxon>
        <taxon>Streptosporangiales</taxon>
        <taxon>Nocardiopsidaceae</taxon>
        <taxon>Marinactinospora</taxon>
    </lineage>
</organism>
<proteinExistence type="predicted"/>
<dbReference type="EMBL" id="FUWS01000003">
    <property type="protein sequence ID" value="SJZ79067.1"/>
    <property type="molecule type" value="Genomic_DNA"/>
</dbReference>
<evidence type="ECO:0000256" key="1">
    <source>
        <dbReference type="SAM" id="MobiDB-lite"/>
    </source>
</evidence>
<reference evidence="3 4" key="1">
    <citation type="submission" date="2017-02" db="EMBL/GenBank/DDBJ databases">
        <authorList>
            <person name="Peterson S.W."/>
        </authorList>
    </citation>
    <scope>NUCLEOTIDE SEQUENCE [LARGE SCALE GENOMIC DNA]</scope>
    <source>
        <strain evidence="3 4">DSM 45154</strain>
    </source>
</reference>
<feature type="region of interest" description="Disordered" evidence="1">
    <location>
        <begin position="68"/>
        <end position="107"/>
    </location>
</feature>
<evidence type="ECO:0000259" key="2">
    <source>
        <dbReference type="Pfam" id="PF01609"/>
    </source>
</evidence>